<dbReference type="OMA" id="CCIPISI"/>
<dbReference type="OrthoDB" id="2843882at2759"/>
<proteinExistence type="predicted"/>
<dbReference type="InParanoid" id="A0A2H3EFE2"/>
<accession>A0A2H3EFE2</accession>
<organism evidence="1 2">
    <name type="scientific">Armillaria gallica</name>
    <name type="common">Bulbous honey fungus</name>
    <name type="synonym">Armillaria bulbosa</name>
    <dbReference type="NCBI Taxonomy" id="47427"/>
    <lineage>
        <taxon>Eukaryota</taxon>
        <taxon>Fungi</taxon>
        <taxon>Dikarya</taxon>
        <taxon>Basidiomycota</taxon>
        <taxon>Agaricomycotina</taxon>
        <taxon>Agaricomycetes</taxon>
        <taxon>Agaricomycetidae</taxon>
        <taxon>Agaricales</taxon>
        <taxon>Marasmiineae</taxon>
        <taxon>Physalacriaceae</taxon>
        <taxon>Armillaria</taxon>
    </lineage>
</organism>
<dbReference type="Proteomes" id="UP000217790">
    <property type="component" value="Unassembled WGS sequence"/>
</dbReference>
<name>A0A2H3EFE2_ARMGA</name>
<evidence type="ECO:0000313" key="1">
    <source>
        <dbReference type="EMBL" id="PBL02243.1"/>
    </source>
</evidence>
<evidence type="ECO:0000313" key="2">
    <source>
        <dbReference type="Proteomes" id="UP000217790"/>
    </source>
</evidence>
<protein>
    <submittedName>
        <fullName evidence="1">Uncharacterized protein</fullName>
    </submittedName>
</protein>
<dbReference type="EMBL" id="KZ293645">
    <property type="protein sequence ID" value="PBL02243.1"/>
    <property type="molecule type" value="Genomic_DNA"/>
</dbReference>
<gene>
    <name evidence="1" type="ORF">ARMGADRAFT_1071731</name>
</gene>
<keyword evidence="2" id="KW-1185">Reference proteome</keyword>
<reference evidence="2" key="1">
    <citation type="journal article" date="2017" name="Nat. Ecol. Evol.">
        <title>Genome expansion and lineage-specific genetic innovations in the forest pathogenic fungi Armillaria.</title>
        <authorList>
            <person name="Sipos G."/>
            <person name="Prasanna A.N."/>
            <person name="Walter M.C."/>
            <person name="O'Connor E."/>
            <person name="Balint B."/>
            <person name="Krizsan K."/>
            <person name="Kiss B."/>
            <person name="Hess J."/>
            <person name="Varga T."/>
            <person name="Slot J."/>
            <person name="Riley R."/>
            <person name="Boka B."/>
            <person name="Rigling D."/>
            <person name="Barry K."/>
            <person name="Lee J."/>
            <person name="Mihaltcheva S."/>
            <person name="LaButti K."/>
            <person name="Lipzen A."/>
            <person name="Waldron R."/>
            <person name="Moloney N.M."/>
            <person name="Sperisen C."/>
            <person name="Kredics L."/>
            <person name="Vagvoelgyi C."/>
            <person name="Patrignani A."/>
            <person name="Fitzpatrick D."/>
            <person name="Nagy I."/>
            <person name="Doyle S."/>
            <person name="Anderson J.B."/>
            <person name="Grigoriev I.V."/>
            <person name="Gueldener U."/>
            <person name="Muensterkoetter M."/>
            <person name="Nagy L.G."/>
        </authorList>
    </citation>
    <scope>NUCLEOTIDE SEQUENCE [LARGE SCALE GENOMIC DNA]</scope>
    <source>
        <strain evidence="2">Ar21-2</strain>
    </source>
</reference>
<dbReference type="AlphaFoldDB" id="A0A2H3EFE2"/>
<sequence>MARVMLRLERRPNEGPYLVATGVPPQLLDEWSTYDSAYHMFYDHDSQSVFSFHDPSPQHEAATMQFLGAFQQGYIDLYNSKSSTRILRREEPDARVCMIRPGVGKPRLARCFVFECAYMNEDEATLVSETLRWADSGHFSVGLKIQDVVGWPTSPRLTFYTADRCGAVVTRYVVPHDAVDPRPTTTPSAATLEELEQAFGNDDTPLDCPWAFQHKLNQVSEQAGKLEKCYKMLGLPPNLPKNISVFERLRAQQGEGREYYFEESGDEADVTSRPPLLEREEVKDGVLVDGCCIPISISALYGDNPPPSPPTPDDQLLVDVSSIRTHVSYAVEDLVMYTEQLRASVEAVEKGR</sequence>